<name>A0ABS7QQY3_9ACTN</name>
<dbReference type="InterPro" id="IPR003439">
    <property type="entry name" value="ABC_transporter-like_ATP-bd"/>
</dbReference>
<dbReference type="SMART" id="SM00382">
    <property type="entry name" value="AAA"/>
    <property type="match status" value="2"/>
</dbReference>
<dbReference type="CDD" id="cd03257">
    <property type="entry name" value="ABC_NikE_OppD_transporters"/>
    <property type="match status" value="2"/>
</dbReference>
<sequence length="704" mass="75441">MAPLLEVENLTTHIQLSRSVVRPVENVSFHLKAGETLGLVGESGCGKSMTGLSLMGLLPPGGRVLEESSIRLAGRELVGLPDSEWRGIRGNEIAMVFQDPMSSLDPTKTIGYQVAEPVRLHRGASKAEAMERAAEVLALVGLPRPKERLSDYPHQLSGGLRQRVMIAMALACEPKVLIADEPTTALDVTIQAQILTLLADLKDRLGMSMILITHDMGVVAGHADRINVMYAGRIAETTTTDRLFAGMRHPYTQGLLASIPRLAQDNTQRLYTIPGLPPDLSDPPAGCRFAARCTHATDRCRTEEPELTGSEDSHRFACWHPVDGALPPATVSVEKSAPAEGAGADEAPANRPLLEVVDLVKEFPVGGGLRRGKVSVKAVSGVSLSLGAGQTFGLVGESGCGKTTLGRMIVGLDKPDSGRVTLEGTQIDALHGRELRRHRRDLQMMFQDPYSSLDPRMRVGAILREPLQIQGIGTAKEQTDRVKELLGEVGLPTSALERFPHEFSGGQRQRIGLARALTLNPKVIVADEPVSALDVSIRAQVLNLMKRLQASHGMSYVVISHDLAVVKYLADRIGVMYLGKMVEVGSGQDIYERAAHPYTAGLLEAIPIPEPEVERGKRGGGIKGELPSPLAPPSGCRFRTRCPFAQDKCAEEEPLPRLFGDGHVAACHFPLQTPVERSAHSSDATGGAPGTSTGKAEGEATAAV</sequence>
<keyword evidence="11" id="KW-1185">Reference proteome</keyword>
<dbReference type="Gene3D" id="3.40.50.300">
    <property type="entry name" value="P-loop containing nucleotide triphosphate hydrolases"/>
    <property type="match status" value="2"/>
</dbReference>
<dbReference type="InterPro" id="IPR003593">
    <property type="entry name" value="AAA+_ATPase"/>
</dbReference>
<evidence type="ECO:0000256" key="7">
    <source>
        <dbReference type="ARBA" id="ARBA00023136"/>
    </source>
</evidence>
<dbReference type="InterPro" id="IPR027417">
    <property type="entry name" value="P-loop_NTPase"/>
</dbReference>
<dbReference type="Pfam" id="PF08352">
    <property type="entry name" value="oligo_HPY"/>
    <property type="match status" value="2"/>
</dbReference>
<dbReference type="InterPro" id="IPR017871">
    <property type="entry name" value="ABC_transporter-like_CS"/>
</dbReference>
<dbReference type="PANTHER" id="PTHR43297:SF2">
    <property type="entry name" value="DIPEPTIDE TRANSPORT ATP-BINDING PROTEIN DPPD"/>
    <property type="match status" value="1"/>
</dbReference>
<feature type="region of interest" description="Disordered" evidence="8">
    <location>
        <begin position="676"/>
        <end position="704"/>
    </location>
</feature>
<dbReference type="NCBIfam" id="NF008453">
    <property type="entry name" value="PRK11308.1"/>
    <property type="match status" value="2"/>
</dbReference>
<evidence type="ECO:0000256" key="3">
    <source>
        <dbReference type="ARBA" id="ARBA00022448"/>
    </source>
</evidence>
<organism evidence="10 11">
    <name type="scientific">Streptantibioticus parmotrematis</name>
    <dbReference type="NCBI Taxonomy" id="2873249"/>
    <lineage>
        <taxon>Bacteria</taxon>
        <taxon>Bacillati</taxon>
        <taxon>Actinomycetota</taxon>
        <taxon>Actinomycetes</taxon>
        <taxon>Kitasatosporales</taxon>
        <taxon>Streptomycetaceae</taxon>
        <taxon>Streptantibioticus</taxon>
    </lineage>
</organism>
<evidence type="ECO:0000313" key="10">
    <source>
        <dbReference type="EMBL" id="MBY8885580.1"/>
    </source>
</evidence>
<keyword evidence="4" id="KW-1003">Cell membrane</keyword>
<evidence type="ECO:0000313" key="11">
    <source>
        <dbReference type="Proteomes" id="UP001198565"/>
    </source>
</evidence>
<evidence type="ECO:0000256" key="2">
    <source>
        <dbReference type="ARBA" id="ARBA00005417"/>
    </source>
</evidence>
<evidence type="ECO:0000256" key="4">
    <source>
        <dbReference type="ARBA" id="ARBA00022475"/>
    </source>
</evidence>
<dbReference type="EMBL" id="JAINVZ010000006">
    <property type="protein sequence ID" value="MBY8885580.1"/>
    <property type="molecule type" value="Genomic_DNA"/>
</dbReference>
<dbReference type="Proteomes" id="UP001198565">
    <property type="component" value="Unassembled WGS sequence"/>
</dbReference>
<feature type="domain" description="ABC transporter" evidence="9">
    <location>
        <begin position="354"/>
        <end position="603"/>
    </location>
</feature>
<evidence type="ECO:0000256" key="5">
    <source>
        <dbReference type="ARBA" id="ARBA00022741"/>
    </source>
</evidence>
<dbReference type="PANTHER" id="PTHR43297">
    <property type="entry name" value="OLIGOPEPTIDE TRANSPORT ATP-BINDING PROTEIN APPD"/>
    <property type="match status" value="1"/>
</dbReference>
<dbReference type="GO" id="GO:0005524">
    <property type="term" value="F:ATP binding"/>
    <property type="evidence" value="ECO:0007669"/>
    <property type="project" value="UniProtKB-KW"/>
</dbReference>
<dbReference type="NCBIfam" id="TIGR01727">
    <property type="entry name" value="oligo_HPY"/>
    <property type="match status" value="2"/>
</dbReference>
<reference evidence="10 11" key="1">
    <citation type="submission" date="2021-08" db="EMBL/GenBank/DDBJ databases">
        <title>Streptomyces sp. PTM05 isolated from lichen.</title>
        <authorList>
            <person name="Somphong A."/>
            <person name="Phongsopitanun W."/>
            <person name="Tanasupawat S."/>
        </authorList>
    </citation>
    <scope>NUCLEOTIDE SEQUENCE [LARGE SCALE GENOMIC DNA]</scope>
    <source>
        <strain evidence="10 11">Ptm05</strain>
    </source>
</reference>
<dbReference type="PROSITE" id="PS00211">
    <property type="entry name" value="ABC_TRANSPORTER_1"/>
    <property type="match status" value="1"/>
</dbReference>
<feature type="domain" description="ABC transporter" evidence="9">
    <location>
        <begin position="5"/>
        <end position="256"/>
    </location>
</feature>
<dbReference type="RefSeq" id="WP_222977038.1">
    <property type="nucleotide sequence ID" value="NZ_JAINVZ010000006.1"/>
</dbReference>
<evidence type="ECO:0000256" key="1">
    <source>
        <dbReference type="ARBA" id="ARBA00004202"/>
    </source>
</evidence>
<dbReference type="NCBIfam" id="NF007739">
    <property type="entry name" value="PRK10419.1"/>
    <property type="match status" value="2"/>
</dbReference>
<accession>A0ABS7QQY3</accession>
<comment type="caution">
    <text evidence="10">The sequence shown here is derived from an EMBL/GenBank/DDBJ whole genome shotgun (WGS) entry which is preliminary data.</text>
</comment>
<comment type="subcellular location">
    <subcellularLocation>
        <location evidence="1">Cell membrane</location>
        <topology evidence="1">Peripheral membrane protein</topology>
    </subcellularLocation>
</comment>
<proteinExistence type="inferred from homology"/>
<dbReference type="PROSITE" id="PS50893">
    <property type="entry name" value="ABC_TRANSPORTER_2"/>
    <property type="match status" value="2"/>
</dbReference>
<keyword evidence="3" id="KW-0813">Transport</keyword>
<keyword evidence="6 10" id="KW-0067">ATP-binding</keyword>
<dbReference type="Pfam" id="PF00005">
    <property type="entry name" value="ABC_tran"/>
    <property type="match status" value="2"/>
</dbReference>
<protein>
    <submittedName>
        <fullName evidence="10">ABC transporter ATP-binding protein</fullName>
    </submittedName>
</protein>
<keyword evidence="7" id="KW-0472">Membrane</keyword>
<dbReference type="InterPro" id="IPR050388">
    <property type="entry name" value="ABC_Ni/Peptide_Import"/>
</dbReference>
<evidence type="ECO:0000256" key="8">
    <source>
        <dbReference type="SAM" id="MobiDB-lite"/>
    </source>
</evidence>
<gene>
    <name evidence="10" type="ORF">K7472_12065</name>
</gene>
<dbReference type="InterPro" id="IPR013563">
    <property type="entry name" value="Oligopep_ABC_C"/>
</dbReference>
<evidence type="ECO:0000259" key="9">
    <source>
        <dbReference type="PROSITE" id="PS50893"/>
    </source>
</evidence>
<comment type="similarity">
    <text evidence="2">Belongs to the ABC transporter superfamily.</text>
</comment>
<evidence type="ECO:0000256" key="6">
    <source>
        <dbReference type="ARBA" id="ARBA00022840"/>
    </source>
</evidence>
<keyword evidence="5" id="KW-0547">Nucleotide-binding</keyword>
<dbReference type="SUPFAM" id="SSF52540">
    <property type="entry name" value="P-loop containing nucleoside triphosphate hydrolases"/>
    <property type="match status" value="2"/>
</dbReference>